<evidence type="ECO:0000256" key="13">
    <source>
        <dbReference type="ARBA" id="ARBA00039806"/>
    </source>
</evidence>
<dbReference type="InParanoid" id="A0A139WIC5"/>
<dbReference type="OrthoDB" id="260091at2759"/>
<evidence type="ECO:0000256" key="9">
    <source>
        <dbReference type="ARBA" id="ARBA00023004"/>
    </source>
</evidence>
<keyword evidence="6" id="KW-0256">Endoplasmic reticulum</keyword>
<evidence type="ECO:0000256" key="2">
    <source>
        <dbReference type="ARBA" id="ARBA00022448"/>
    </source>
</evidence>
<reference evidence="16 17" key="2">
    <citation type="journal article" date="2010" name="Nucleic Acids Res.">
        <title>BeetleBase in 2010: revisions to provide comprehensive genomic information for Tribolium castaneum.</title>
        <authorList>
            <person name="Kim H.S."/>
            <person name="Murphy T."/>
            <person name="Xia J."/>
            <person name="Caragea D."/>
            <person name="Park Y."/>
            <person name="Beeman R.W."/>
            <person name="Lorenzen M.D."/>
            <person name="Butcher S."/>
            <person name="Manak J.R."/>
            <person name="Brown S.J."/>
        </authorList>
    </citation>
    <scope>GENOME REANNOTATION</scope>
    <source>
        <strain evidence="16 17">Georgia GA2</strain>
    </source>
</reference>
<evidence type="ECO:0000256" key="14">
    <source>
        <dbReference type="SAM" id="MobiDB-lite"/>
    </source>
</evidence>
<gene>
    <name evidence="16" type="primary">AUGUSTUS-3.0.2_32722</name>
    <name evidence="16" type="ORF">TcasGA2_TC032722</name>
</gene>
<dbReference type="AlphaFoldDB" id="A0A139WIC5"/>
<keyword evidence="3" id="KW-0349">Heme</keyword>
<feature type="region of interest" description="Disordered" evidence="14">
    <location>
        <begin position="75"/>
        <end position="108"/>
    </location>
</feature>
<evidence type="ECO:0000256" key="4">
    <source>
        <dbReference type="ARBA" id="ARBA00022692"/>
    </source>
</evidence>
<keyword evidence="17" id="KW-1185">Reference proteome</keyword>
<dbReference type="InterPro" id="IPR036400">
    <property type="entry name" value="Cyt_B5-like_heme/steroid_sf"/>
</dbReference>
<dbReference type="InterPro" id="IPR050668">
    <property type="entry name" value="Cytochrome_b5"/>
</dbReference>
<dbReference type="OMA" id="VESAPYQ"/>
<evidence type="ECO:0000256" key="6">
    <source>
        <dbReference type="ARBA" id="ARBA00022824"/>
    </source>
</evidence>
<sequence>MAANVYSKDEVAQHDGKDGRKVWIIYKDAVYDATGYDHPGGFELIMEWAGKDATIAFDNANHSNAARRDLQERKIGELRMSDRSQRLRGASARALKRGESVRDPRGSS</sequence>
<dbReference type="PANTHER" id="PTHR19359:SF150">
    <property type="entry name" value="CYTOCHROME B5"/>
    <property type="match status" value="1"/>
</dbReference>
<dbReference type="KEGG" id="tca:100142421"/>
<reference evidence="16 17" key="1">
    <citation type="journal article" date="2008" name="Nature">
        <title>The genome of the model beetle and pest Tribolium castaneum.</title>
        <authorList>
            <consortium name="Tribolium Genome Sequencing Consortium"/>
            <person name="Richards S."/>
            <person name="Gibbs R.A."/>
            <person name="Weinstock G.M."/>
            <person name="Brown S.J."/>
            <person name="Denell R."/>
            <person name="Beeman R.W."/>
            <person name="Gibbs R."/>
            <person name="Beeman R.W."/>
            <person name="Brown S.J."/>
            <person name="Bucher G."/>
            <person name="Friedrich M."/>
            <person name="Grimmelikhuijzen C.J."/>
            <person name="Klingler M."/>
            <person name="Lorenzen M."/>
            <person name="Richards S."/>
            <person name="Roth S."/>
            <person name="Schroder R."/>
            <person name="Tautz D."/>
            <person name="Zdobnov E.M."/>
            <person name="Muzny D."/>
            <person name="Gibbs R.A."/>
            <person name="Weinstock G.M."/>
            <person name="Attaway T."/>
            <person name="Bell S."/>
            <person name="Buhay C.J."/>
            <person name="Chandrabose M.N."/>
            <person name="Chavez D."/>
            <person name="Clerk-Blankenburg K.P."/>
            <person name="Cree A."/>
            <person name="Dao M."/>
            <person name="Davis C."/>
            <person name="Chacko J."/>
            <person name="Dinh H."/>
            <person name="Dugan-Rocha S."/>
            <person name="Fowler G."/>
            <person name="Garner T.T."/>
            <person name="Garnes J."/>
            <person name="Gnirke A."/>
            <person name="Hawes A."/>
            <person name="Hernandez J."/>
            <person name="Hines S."/>
            <person name="Holder M."/>
            <person name="Hume J."/>
            <person name="Jhangiani S.N."/>
            <person name="Joshi V."/>
            <person name="Khan Z.M."/>
            <person name="Jackson L."/>
            <person name="Kovar C."/>
            <person name="Kowis A."/>
            <person name="Lee S."/>
            <person name="Lewis L.R."/>
            <person name="Margolis J."/>
            <person name="Morgan M."/>
            <person name="Nazareth L.V."/>
            <person name="Nguyen N."/>
            <person name="Okwuonu G."/>
            <person name="Parker D."/>
            <person name="Richards S."/>
            <person name="Ruiz S.J."/>
            <person name="Santibanez J."/>
            <person name="Savard J."/>
            <person name="Scherer S.E."/>
            <person name="Schneider B."/>
            <person name="Sodergren E."/>
            <person name="Tautz D."/>
            <person name="Vattahil S."/>
            <person name="Villasana D."/>
            <person name="White C.S."/>
            <person name="Wright R."/>
            <person name="Park Y."/>
            <person name="Beeman R.W."/>
            <person name="Lord J."/>
            <person name="Oppert B."/>
            <person name="Lorenzen M."/>
            <person name="Brown S."/>
            <person name="Wang L."/>
            <person name="Savard J."/>
            <person name="Tautz D."/>
            <person name="Richards S."/>
            <person name="Weinstock G."/>
            <person name="Gibbs R.A."/>
            <person name="Liu Y."/>
            <person name="Worley K."/>
            <person name="Weinstock G."/>
            <person name="Elsik C.G."/>
            <person name="Reese J.T."/>
            <person name="Elhaik E."/>
            <person name="Landan G."/>
            <person name="Graur D."/>
            <person name="Arensburger P."/>
            <person name="Atkinson P."/>
            <person name="Beeman R.W."/>
            <person name="Beidler J."/>
            <person name="Brown S.J."/>
            <person name="Demuth J.P."/>
            <person name="Drury D.W."/>
            <person name="Du Y.Z."/>
            <person name="Fujiwara H."/>
            <person name="Lorenzen M."/>
            <person name="Maselli V."/>
            <person name="Osanai M."/>
            <person name="Park Y."/>
            <person name="Robertson H.M."/>
            <person name="Tu Z."/>
            <person name="Wang J.J."/>
            <person name="Wang S."/>
            <person name="Richards S."/>
            <person name="Song H."/>
            <person name="Zhang L."/>
            <person name="Sodergren E."/>
            <person name="Werner D."/>
            <person name="Stanke M."/>
            <person name="Morgenstern B."/>
            <person name="Solovyev V."/>
            <person name="Kosarev P."/>
            <person name="Brown G."/>
            <person name="Chen H.C."/>
            <person name="Ermolaeva O."/>
            <person name="Hlavina W."/>
            <person name="Kapustin Y."/>
            <person name="Kiryutin B."/>
            <person name="Kitts P."/>
            <person name="Maglott D."/>
            <person name="Pruitt K."/>
            <person name="Sapojnikov V."/>
            <person name="Souvorov A."/>
            <person name="Mackey A.J."/>
            <person name="Waterhouse R.M."/>
            <person name="Wyder S."/>
            <person name="Zdobnov E.M."/>
            <person name="Zdobnov E.M."/>
            <person name="Wyder S."/>
            <person name="Kriventseva E.V."/>
            <person name="Kadowaki T."/>
            <person name="Bork P."/>
            <person name="Aranda M."/>
            <person name="Bao R."/>
            <person name="Beermann A."/>
            <person name="Berns N."/>
            <person name="Bolognesi R."/>
            <person name="Bonneton F."/>
            <person name="Bopp D."/>
            <person name="Brown S.J."/>
            <person name="Bucher G."/>
            <person name="Butts T."/>
            <person name="Chaumot A."/>
            <person name="Denell R.E."/>
            <person name="Ferrier D.E."/>
            <person name="Friedrich M."/>
            <person name="Gordon C.M."/>
            <person name="Jindra M."/>
            <person name="Klingler M."/>
            <person name="Lan Q."/>
            <person name="Lattorff H.M."/>
            <person name="Laudet V."/>
            <person name="von Levetsow C."/>
            <person name="Liu Z."/>
            <person name="Lutz R."/>
            <person name="Lynch J.A."/>
            <person name="da Fonseca R.N."/>
            <person name="Posnien N."/>
            <person name="Reuter R."/>
            <person name="Roth S."/>
            <person name="Savard J."/>
            <person name="Schinko J.B."/>
            <person name="Schmitt C."/>
            <person name="Schoppmeier M."/>
            <person name="Schroder R."/>
            <person name="Shippy T.D."/>
            <person name="Simonnet F."/>
            <person name="Marques-Souza H."/>
            <person name="Tautz D."/>
            <person name="Tomoyasu Y."/>
            <person name="Trauner J."/>
            <person name="Van der Zee M."/>
            <person name="Vervoort M."/>
            <person name="Wittkopp N."/>
            <person name="Wimmer E.A."/>
            <person name="Yang X."/>
            <person name="Jones A.K."/>
            <person name="Sattelle D.B."/>
            <person name="Ebert P.R."/>
            <person name="Nelson D."/>
            <person name="Scott J.G."/>
            <person name="Beeman R.W."/>
            <person name="Muthukrishnan S."/>
            <person name="Kramer K.J."/>
            <person name="Arakane Y."/>
            <person name="Beeman R.W."/>
            <person name="Zhu Q."/>
            <person name="Hogenkamp D."/>
            <person name="Dixit R."/>
            <person name="Oppert B."/>
            <person name="Jiang H."/>
            <person name="Zou Z."/>
            <person name="Marshall J."/>
            <person name="Elpidina E."/>
            <person name="Vinokurov K."/>
            <person name="Oppert C."/>
            <person name="Zou Z."/>
            <person name="Evans J."/>
            <person name="Lu Z."/>
            <person name="Zhao P."/>
            <person name="Sumathipala N."/>
            <person name="Altincicek B."/>
            <person name="Vilcinskas A."/>
            <person name="Williams M."/>
            <person name="Hultmark D."/>
            <person name="Hetru C."/>
            <person name="Jiang H."/>
            <person name="Grimmelikhuijzen C.J."/>
            <person name="Hauser F."/>
            <person name="Cazzamali G."/>
            <person name="Williamson M."/>
            <person name="Park Y."/>
            <person name="Li B."/>
            <person name="Tanaka Y."/>
            <person name="Predel R."/>
            <person name="Neupert S."/>
            <person name="Schachtner J."/>
            <person name="Verleyen P."/>
            <person name="Raible F."/>
            <person name="Bork P."/>
            <person name="Friedrich M."/>
            <person name="Walden K.K."/>
            <person name="Robertson H.M."/>
            <person name="Angeli S."/>
            <person name="Foret S."/>
            <person name="Bucher G."/>
            <person name="Schuetz S."/>
            <person name="Maleszka R."/>
            <person name="Wimmer E.A."/>
            <person name="Beeman R.W."/>
            <person name="Lorenzen M."/>
            <person name="Tomoyasu Y."/>
            <person name="Miller S.C."/>
            <person name="Grossmann D."/>
            <person name="Bucher G."/>
        </authorList>
    </citation>
    <scope>NUCLEOTIDE SEQUENCE [LARGE SCALE GENOMIC DNA]</scope>
    <source>
        <strain evidence="16 17">Georgia GA2</strain>
    </source>
</reference>
<keyword evidence="4" id="KW-0812">Transmembrane</keyword>
<feature type="compositionally biased region" description="Basic and acidic residues" evidence="14">
    <location>
        <begin position="75"/>
        <end position="85"/>
    </location>
</feature>
<name>A0A139WIC5_TRICA</name>
<dbReference type="GO" id="GO:0005789">
    <property type="term" value="C:endoplasmic reticulum membrane"/>
    <property type="evidence" value="ECO:0007669"/>
    <property type="project" value="UniProtKB-SubCell"/>
</dbReference>
<feature type="domain" description="Cytochrome b5 heme-binding" evidence="15">
    <location>
        <begin position="3"/>
        <end position="79"/>
    </location>
</feature>
<keyword evidence="9" id="KW-0408">Iron</keyword>
<dbReference type="Pfam" id="PF00173">
    <property type="entry name" value="Cyt-b5"/>
    <property type="match status" value="1"/>
</dbReference>
<dbReference type="GO" id="GO:0016020">
    <property type="term" value="C:membrane"/>
    <property type="evidence" value="ECO:0000318"/>
    <property type="project" value="GO_Central"/>
</dbReference>
<dbReference type="EMBL" id="KQ971338">
    <property type="protein sequence ID" value="KYB27760.1"/>
    <property type="molecule type" value="Genomic_DNA"/>
</dbReference>
<dbReference type="SUPFAM" id="SSF55856">
    <property type="entry name" value="Cytochrome b5-like heme/steroid binding domain"/>
    <property type="match status" value="1"/>
</dbReference>
<protein>
    <recommendedName>
        <fullName evidence="13">Cytochrome b5</fullName>
    </recommendedName>
</protein>
<dbReference type="eggNOG" id="KOG0537">
    <property type="taxonomic scope" value="Eukaryota"/>
</dbReference>
<evidence type="ECO:0000256" key="5">
    <source>
        <dbReference type="ARBA" id="ARBA00022723"/>
    </source>
</evidence>
<dbReference type="Proteomes" id="UP000007266">
    <property type="component" value="Linkage group 4"/>
</dbReference>
<organism evidence="16 17">
    <name type="scientific">Tribolium castaneum</name>
    <name type="common">Red flour beetle</name>
    <dbReference type="NCBI Taxonomy" id="7070"/>
    <lineage>
        <taxon>Eukaryota</taxon>
        <taxon>Metazoa</taxon>
        <taxon>Ecdysozoa</taxon>
        <taxon>Arthropoda</taxon>
        <taxon>Hexapoda</taxon>
        <taxon>Insecta</taxon>
        <taxon>Pterygota</taxon>
        <taxon>Neoptera</taxon>
        <taxon>Endopterygota</taxon>
        <taxon>Coleoptera</taxon>
        <taxon>Polyphaga</taxon>
        <taxon>Cucujiformia</taxon>
        <taxon>Tenebrionidae</taxon>
        <taxon>Tenebrionidae incertae sedis</taxon>
        <taxon>Tribolium</taxon>
    </lineage>
</organism>
<dbReference type="STRING" id="7070.A0A139WIC5"/>
<keyword evidence="2" id="KW-0813">Transport</keyword>
<evidence type="ECO:0000256" key="1">
    <source>
        <dbReference type="ARBA" id="ARBA00004131"/>
    </source>
</evidence>
<comment type="subcellular location">
    <subcellularLocation>
        <location evidence="1">Endoplasmic reticulum membrane</location>
        <topology evidence="1">Single-pass membrane protein</topology>
        <orientation evidence="1">Cytoplasmic side</orientation>
    </subcellularLocation>
    <subcellularLocation>
        <location evidence="11">Microsome membrane</location>
        <topology evidence="11">Single-pass membrane protein</topology>
        <orientation evidence="11">Cytoplasmic side</orientation>
    </subcellularLocation>
</comment>
<dbReference type="InterPro" id="IPR001199">
    <property type="entry name" value="Cyt_B5-like_heme/steroid-bd"/>
</dbReference>
<evidence type="ECO:0000259" key="15">
    <source>
        <dbReference type="PROSITE" id="PS50255"/>
    </source>
</evidence>
<feature type="compositionally biased region" description="Basic and acidic residues" evidence="14">
    <location>
        <begin position="96"/>
        <end position="108"/>
    </location>
</feature>
<comment type="similarity">
    <text evidence="12">Belongs to the cytochrome b5 family.</text>
</comment>
<dbReference type="Gene3D" id="3.10.120.10">
    <property type="entry name" value="Cytochrome b5-like heme/steroid binding domain"/>
    <property type="match status" value="1"/>
</dbReference>
<evidence type="ECO:0000256" key="11">
    <source>
        <dbReference type="ARBA" id="ARBA00037877"/>
    </source>
</evidence>
<dbReference type="GO" id="GO:0046872">
    <property type="term" value="F:metal ion binding"/>
    <property type="evidence" value="ECO:0007669"/>
    <property type="project" value="UniProtKB-KW"/>
</dbReference>
<evidence type="ECO:0000313" key="17">
    <source>
        <dbReference type="Proteomes" id="UP000007266"/>
    </source>
</evidence>
<keyword evidence="10" id="KW-0472">Membrane</keyword>
<keyword evidence="7" id="KW-0492">Microsome</keyword>
<keyword evidence="5" id="KW-0479">Metal-binding</keyword>
<evidence type="ECO:0000256" key="3">
    <source>
        <dbReference type="ARBA" id="ARBA00022617"/>
    </source>
</evidence>
<evidence type="ECO:0000256" key="7">
    <source>
        <dbReference type="ARBA" id="ARBA00022848"/>
    </source>
</evidence>
<evidence type="ECO:0000256" key="8">
    <source>
        <dbReference type="ARBA" id="ARBA00022982"/>
    </source>
</evidence>
<dbReference type="GO" id="GO:0020037">
    <property type="term" value="F:heme binding"/>
    <property type="evidence" value="ECO:0000318"/>
    <property type="project" value="GO_Central"/>
</dbReference>
<dbReference type="PANTHER" id="PTHR19359">
    <property type="entry name" value="CYTOCHROME B5"/>
    <property type="match status" value="1"/>
</dbReference>
<proteinExistence type="inferred from homology"/>
<dbReference type="PROSITE" id="PS50255">
    <property type="entry name" value="CYTOCHROME_B5_2"/>
    <property type="match status" value="1"/>
</dbReference>
<keyword evidence="8" id="KW-0249">Electron transport</keyword>
<evidence type="ECO:0000313" key="16">
    <source>
        <dbReference type="EMBL" id="KYB27760.1"/>
    </source>
</evidence>
<dbReference type="SMART" id="SM01117">
    <property type="entry name" value="Cyt-b5"/>
    <property type="match status" value="1"/>
</dbReference>
<evidence type="ECO:0000256" key="12">
    <source>
        <dbReference type="ARBA" id="ARBA00038168"/>
    </source>
</evidence>
<accession>A0A139WIC5</accession>
<evidence type="ECO:0000256" key="10">
    <source>
        <dbReference type="ARBA" id="ARBA00023136"/>
    </source>
</evidence>